<comment type="caution">
    <text evidence="2">The sequence shown here is derived from an EMBL/GenBank/DDBJ whole genome shotgun (WGS) entry which is preliminary data.</text>
</comment>
<dbReference type="GO" id="GO:0003677">
    <property type="term" value="F:DNA binding"/>
    <property type="evidence" value="ECO:0007669"/>
    <property type="project" value="InterPro"/>
</dbReference>
<dbReference type="SUPFAM" id="SSF46955">
    <property type="entry name" value="Putative DNA-binding domain"/>
    <property type="match status" value="1"/>
</dbReference>
<gene>
    <name evidence="2" type="ORF">EDD41_0767</name>
</gene>
<dbReference type="Pfam" id="PF12728">
    <property type="entry name" value="HTH_17"/>
    <property type="match status" value="1"/>
</dbReference>
<evidence type="ECO:0000259" key="1">
    <source>
        <dbReference type="Pfam" id="PF12728"/>
    </source>
</evidence>
<sequence length="67" mass="7628">MAAWAGMEHPRREIEVETVQSAARRLGVCPKTVRRMISDGRLPAYRLGPRMLRLDPADVDRLLQRAS</sequence>
<feature type="domain" description="Helix-turn-helix" evidence="1">
    <location>
        <begin position="18"/>
        <end position="66"/>
    </location>
</feature>
<accession>A0A3N1ZRV0</accession>
<protein>
    <submittedName>
        <fullName evidence="2">Excisionase family DNA binding protein</fullName>
    </submittedName>
</protein>
<dbReference type="InterPro" id="IPR041657">
    <property type="entry name" value="HTH_17"/>
</dbReference>
<dbReference type="InterPro" id="IPR010093">
    <property type="entry name" value="SinI_DNA-bd"/>
</dbReference>
<name>A0A3N1ZRV0_9ACTN</name>
<dbReference type="NCBIfam" id="TIGR01764">
    <property type="entry name" value="excise"/>
    <property type="match status" value="1"/>
</dbReference>
<proteinExistence type="predicted"/>
<organism evidence="2 3">
    <name type="scientific">Luteococcus japonicus</name>
    <dbReference type="NCBI Taxonomy" id="33984"/>
    <lineage>
        <taxon>Bacteria</taxon>
        <taxon>Bacillati</taxon>
        <taxon>Actinomycetota</taxon>
        <taxon>Actinomycetes</taxon>
        <taxon>Propionibacteriales</taxon>
        <taxon>Propionibacteriaceae</taxon>
        <taxon>Luteococcus</taxon>
    </lineage>
</organism>
<dbReference type="InterPro" id="IPR009061">
    <property type="entry name" value="DNA-bd_dom_put_sf"/>
</dbReference>
<evidence type="ECO:0000313" key="2">
    <source>
        <dbReference type="EMBL" id="ROR53606.1"/>
    </source>
</evidence>
<evidence type="ECO:0000313" key="3">
    <source>
        <dbReference type="Proteomes" id="UP000275749"/>
    </source>
</evidence>
<dbReference type="Proteomes" id="UP000275749">
    <property type="component" value="Unassembled WGS sequence"/>
</dbReference>
<dbReference type="EMBL" id="RKHG01000001">
    <property type="protein sequence ID" value="ROR53606.1"/>
    <property type="molecule type" value="Genomic_DNA"/>
</dbReference>
<dbReference type="AlphaFoldDB" id="A0A3N1ZRV0"/>
<reference evidence="2 3" key="1">
    <citation type="submission" date="2018-11" db="EMBL/GenBank/DDBJ databases">
        <title>Sequencing the genomes of 1000 actinobacteria strains.</title>
        <authorList>
            <person name="Klenk H.-P."/>
        </authorList>
    </citation>
    <scope>NUCLEOTIDE SEQUENCE [LARGE SCALE GENOMIC DNA]</scope>
    <source>
        <strain evidence="2 3">DSM 10546</strain>
    </source>
</reference>